<evidence type="ECO:0000313" key="3">
    <source>
        <dbReference type="Proteomes" id="UP000008810"/>
    </source>
</evidence>
<gene>
    <name evidence="1" type="ORF">BRADI_1g45537v3</name>
</gene>
<dbReference type="Gramene" id="PNT76189">
    <property type="protein sequence ID" value="PNT76189"/>
    <property type="gene ID" value="BRADI_1g45537v3"/>
</dbReference>
<keyword evidence="3" id="KW-1185">Reference proteome</keyword>
<reference evidence="1 2" key="1">
    <citation type="journal article" date="2010" name="Nature">
        <title>Genome sequencing and analysis of the model grass Brachypodium distachyon.</title>
        <authorList>
            <consortium name="International Brachypodium Initiative"/>
        </authorList>
    </citation>
    <scope>NUCLEOTIDE SEQUENCE [LARGE SCALE GENOMIC DNA]</scope>
    <source>
        <strain evidence="1 2">Bd21</strain>
    </source>
</reference>
<reference evidence="1" key="2">
    <citation type="submission" date="2017-06" db="EMBL/GenBank/DDBJ databases">
        <title>WGS assembly of Brachypodium distachyon.</title>
        <authorList>
            <consortium name="The International Brachypodium Initiative"/>
            <person name="Lucas S."/>
            <person name="Harmon-Smith M."/>
            <person name="Lail K."/>
            <person name="Tice H."/>
            <person name="Grimwood J."/>
            <person name="Bruce D."/>
            <person name="Barry K."/>
            <person name="Shu S."/>
            <person name="Lindquist E."/>
            <person name="Wang M."/>
            <person name="Pitluck S."/>
            <person name="Vogel J.P."/>
            <person name="Garvin D.F."/>
            <person name="Mockler T.C."/>
            <person name="Schmutz J."/>
            <person name="Rokhsar D."/>
            <person name="Bevan M.W."/>
        </authorList>
    </citation>
    <scope>NUCLEOTIDE SEQUENCE</scope>
    <source>
        <strain evidence="1">Bd21</strain>
    </source>
</reference>
<evidence type="ECO:0000313" key="2">
    <source>
        <dbReference type="EnsemblPlants" id="PNT76189"/>
    </source>
</evidence>
<dbReference type="AlphaFoldDB" id="A0A2K2DPH0"/>
<reference evidence="2" key="3">
    <citation type="submission" date="2018-08" db="UniProtKB">
        <authorList>
            <consortium name="EnsemblPlants"/>
        </authorList>
    </citation>
    <scope>IDENTIFICATION</scope>
    <source>
        <strain evidence="2">cv. Bd21</strain>
    </source>
</reference>
<evidence type="ECO:0000313" key="1">
    <source>
        <dbReference type="EMBL" id="PNT76189.1"/>
    </source>
</evidence>
<accession>A0A2K2DPH0</accession>
<proteinExistence type="predicted"/>
<name>A0A2K2DPH0_BRADI</name>
<dbReference type="Proteomes" id="UP000008810">
    <property type="component" value="Chromosome 1"/>
</dbReference>
<dbReference type="EnsemblPlants" id="PNT76189">
    <property type="protein sequence ID" value="PNT76189"/>
    <property type="gene ID" value="BRADI_1g45537v3"/>
</dbReference>
<dbReference type="InParanoid" id="A0A2K2DPH0"/>
<dbReference type="EMBL" id="CM000880">
    <property type="protein sequence ID" value="PNT76189.1"/>
    <property type="molecule type" value="Genomic_DNA"/>
</dbReference>
<sequence length="120" mass="12626">MCPPGASLETACVLFVQYPEICLVQATENERLSMASVHQACLSLCPCSSTVSFHPFRLVHIICTAGDNIDPLHHSLTTLMPSPVAAVDLHTQSGAGAPAAVNHDDVVLLLLPPATDQIGN</sequence>
<organism evidence="1">
    <name type="scientific">Brachypodium distachyon</name>
    <name type="common">Purple false brome</name>
    <name type="synonym">Trachynia distachya</name>
    <dbReference type="NCBI Taxonomy" id="15368"/>
    <lineage>
        <taxon>Eukaryota</taxon>
        <taxon>Viridiplantae</taxon>
        <taxon>Streptophyta</taxon>
        <taxon>Embryophyta</taxon>
        <taxon>Tracheophyta</taxon>
        <taxon>Spermatophyta</taxon>
        <taxon>Magnoliopsida</taxon>
        <taxon>Liliopsida</taxon>
        <taxon>Poales</taxon>
        <taxon>Poaceae</taxon>
        <taxon>BOP clade</taxon>
        <taxon>Pooideae</taxon>
        <taxon>Stipodae</taxon>
        <taxon>Brachypodieae</taxon>
        <taxon>Brachypodium</taxon>
    </lineage>
</organism>
<protein>
    <submittedName>
        <fullName evidence="1 2">Uncharacterized protein</fullName>
    </submittedName>
</protein>